<sequence length="273" mass="30040">MKTITIAVLLLLSVTITAQKKQKIKGNKDVVEVYKDLDSYTELEVTDGLEVSLMQTNSEGYRLKTDSNLAEVIRFEVFNGKLKISTTSNIVSSKKLEIYVTFLSLNKVTIGQNAKIKGQNNLKLEDVELISLDGSDFDLDIKSNNLRLQMNGNAKGDLKLNSKETTMTLNDNANLKGSISTDNFNLALNKRSDMSIKGSSDNLNLVTTGSSDIDARKLKTTSAVINASDSSKIRVNASKDLNIYAKGKSDIYVYGNPEIKVEGLNDKSQIIKK</sequence>
<dbReference type="AlphaFoldDB" id="A0A2S7WI44"/>
<dbReference type="EMBL" id="MSCM01000002">
    <property type="protein sequence ID" value="PQJ77264.1"/>
    <property type="molecule type" value="Genomic_DNA"/>
</dbReference>
<dbReference type="Gene3D" id="2.160.20.120">
    <property type="match status" value="1"/>
</dbReference>
<gene>
    <name evidence="2" type="ORF">BTO16_15620</name>
</gene>
<keyword evidence="3" id="KW-1185">Reference proteome</keyword>
<evidence type="ECO:0000313" key="3">
    <source>
        <dbReference type="Proteomes" id="UP000239068"/>
    </source>
</evidence>
<organism evidence="2 3">
    <name type="scientific">Polaribacter glomeratus</name>
    <dbReference type="NCBI Taxonomy" id="102"/>
    <lineage>
        <taxon>Bacteria</taxon>
        <taxon>Pseudomonadati</taxon>
        <taxon>Bacteroidota</taxon>
        <taxon>Flavobacteriia</taxon>
        <taxon>Flavobacteriales</taxon>
        <taxon>Flavobacteriaceae</taxon>
    </lineage>
</organism>
<name>A0A2S7WI44_9FLAO</name>
<dbReference type="RefSeq" id="WP_105022584.1">
    <property type="nucleotide sequence ID" value="NZ_MSCM01000002.1"/>
</dbReference>
<evidence type="ECO:0000259" key="1">
    <source>
        <dbReference type="Pfam" id="PF10988"/>
    </source>
</evidence>
<dbReference type="Pfam" id="PF10988">
    <property type="entry name" value="DUF2807"/>
    <property type="match status" value="2"/>
</dbReference>
<reference evidence="2 3" key="1">
    <citation type="submission" date="2016-12" db="EMBL/GenBank/DDBJ databases">
        <title>Trade-off between light-utilization and light-protection in marine flavobacteria.</title>
        <authorList>
            <person name="Kumagai Y."/>
            <person name="Yoshizawa S."/>
            <person name="Kogure K."/>
            <person name="Iwasaki W."/>
        </authorList>
    </citation>
    <scope>NUCLEOTIDE SEQUENCE [LARGE SCALE GENOMIC DNA]</scope>
    <source>
        <strain evidence="2 3">ATCC 43844</strain>
    </source>
</reference>
<feature type="domain" description="Putative auto-transporter adhesin head GIN" evidence="1">
    <location>
        <begin position="158"/>
        <end position="257"/>
    </location>
</feature>
<comment type="caution">
    <text evidence="2">The sequence shown here is derived from an EMBL/GenBank/DDBJ whole genome shotgun (WGS) entry which is preliminary data.</text>
</comment>
<feature type="domain" description="Putative auto-transporter adhesin head GIN" evidence="1">
    <location>
        <begin position="40"/>
        <end position="155"/>
    </location>
</feature>
<dbReference type="InterPro" id="IPR021255">
    <property type="entry name" value="DUF2807"/>
</dbReference>
<evidence type="ECO:0000313" key="2">
    <source>
        <dbReference type="EMBL" id="PQJ77264.1"/>
    </source>
</evidence>
<accession>A0A2S7WI44</accession>
<dbReference type="Proteomes" id="UP000239068">
    <property type="component" value="Unassembled WGS sequence"/>
</dbReference>
<protein>
    <recommendedName>
        <fullName evidence="1">Putative auto-transporter adhesin head GIN domain-containing protein</fullName>
    </recommendedName>
</protein>
<proteinExistence type="predicted"/>
<dbReference type="OrthoDB" id="1419485at2"/>